<sequence>MKITFYLLLILFLGLSSCKEKQEVIADPRDATDTLQIAYQSNKKQEIVLTPSAKNATEGWENYPELVAQIKAIDTVRIGYIRANGKDWISNAALAQTKVRDSFANTAIESRLTVLFTKTNTLVQEASKLEVDTAAVNKEATELYNTFQNLKLQINLKHQKSIEELLEQYEVEADSLSAVKDSTQTRRDSLLRANNVPVQN</sequence>
<feature type="coiled-coil region" evidence="1">
    <location>
        <begin position="159"/>
        <end position="186"/>
    </location>
</feature>
<gene>
    <name evidence="2" type="ORF">DSL99_3701</name>
</gene>
<reference evidence="2 3" key="1">
    <citation type="submission" date="2018-07" db="EMBL/GenBank/DDBJ databases">
        <title>Leeuwenhoekiella genomics.</title>
        <authorList>
            <person name="Tahon G."/>
            <person name="Willems A."/>
        </authorList>
    </citation>
    <scope>NUCLEOTIDE SEQUENCE [LARGE SCALE GENOMIC DNA]</scope>
    <source>
        <strain evidence="2 3">LMG 1345</strain>
    </source>
</reference>
<dbReference type="Proteomes" id="UP000290608">
    <property type="component" value="Unassembled WGS sequence"/>
</dbReference>
<accession>A0A4Q0PBM8</accession>
<dbReference type="PROSITE" id="PS51257">
    <property type="entry name" value="PROKAR_LIPOPROTEIN"/>
    <property type="match status" value="1"/>
</dbReference>
<proteinExistence type="predicted"/>
<dbReference type="STRING" id="1122159.SAMN02745246_03769"/>
<dbReference type="AlphaFoldDB" id="A0A4Q0PBM8"/>
<evidence type="ECO:0000313" key="2">
    <source>
        <dbReference type="EMBL" id="RXG24184.1"/>
    </source>
</evidence>
<name>A0A4Q0PBM8_9FLAO</name>
<evidence type="ECO:0000256" key="1">
    <source>
        <dbReference type="SAM" id="Coils"/>
    </source>
</evidence>
<dbReference type="RefSeq" id="WP_128759401.1">
    <property type="nucleotide sequence ID" value="NZ_JBALUR010000012.1"/>
</dbReference>
<organism evidence="2 3">
    <name type="scientific">Leeuwenhoekiella marinoflava</name>
    <dbReference type="NCBI Taxonomy" id="988"/>
    <lineage>
        <taxon>Bacteria</taxon>
        <taxon>Pseudomonadati</taxon>
        <taxon>Bacteroidota</taxon>
        <taxon>Flavobacteriia</taxon>
        <taxon>Flavobacteriales</taxon>
        <taxon>Flavobacteriaceae</taxon>
        <taxon>Leeuwenhoekiella</taxon>
    </lineage>
</organism>
<evidence type="ECO:0000313" key="3">
    <source>
        <dbReference type="Proteomes" id="UP000290608"/>
    </source>
</evidence>
<protein>
    <submittedName>
        <fullName evidence="2">Uncharacterized protein</fullName>
    </submittedName>
</protein>
<comment type="caution">
    <text evidence="2">The sequence shown here is derived from an EMBL/GenBank/DDBJ whole genome shotgun (WGS) entry which is preliminary data.</text>
</comment>
<keyword evidence="1" id="KW-0175">Coiled coil</keyword>
<dbReference type="EMBL" id="QOVL01000025">
    <property type="protein sequence ID" value="RXG24184.1"/>
    <property type="molecule type" value="Genomic_DNA"/>
</dbReference>